<proteinExistence type="predicted"/>
<keyword evidence="3" id="KW-1185">Reference proteome</keyword>
<dbReference type="Gene3D" id="3.40.50.1220">
    <property type="entry name" value="TPP-binding domain"/>
    <property type="match status" value="1"/>
</dbReference>
<dbReference type="InterPro" id="IPR014914">
    <property type="entry name" value="RES_dom"/>
</dbReference>
<evidence type="ECO:0000313" key="3">
    <source>
        <dbReference type="Proteomes" id="UP000501452"/>
    </source>
</evidence>
<dbReference type="Pfam" id="PF13289">
    <property type="entry name" value="SIR2_2"/>
    <property type="match status" value="1"/>
</dbReference>
<reference evidence="2 3" key="1">
    <citation type="submission" date="2019-10" db="EMBL/GenBank/DDBJ databases">
        <title>Rubrobacter sp nov SCSIO 52090 isolated from a deep-sea sediment in the South China Sea.</title>
        <authorList>
            <person name="Chen R.W."/>
        </authorList>
    </citation>
    <scope>NUCLEOTIDE SEQUENCE [LARGE SCALE GENOMIC DNA]</scope>
    <source>
        <strain evidence="2 3">SCSIO 52909</strain>
    </source>
</reference>
<sequence length="439" mass="49078">MWVRHRIASLGQMIASQRGRRGGGYVVFTGAGASVSSGYPLGEKVKDRYLELLYPCKSPGSQRELFKKEHSRSPTFANVSRTVLDQYGKDKARHWIRPLFQMGKPSSGYESLAELTVEGYFADFLYTANWDNALELVLPRSRAIIREADMRYDPDVDFDIFKVHGDFDQPDTMVWEQNQVQDWLVERLRSAVRKYAIIFVGYSASDRDIVEALRPAFESGGPREAWFVGPGDGTVPTEIAEPLGASGNPSNALSVEFDDFMQRLSEAIRGAAAPLKTEDRQELPARSLHSRVYRIVRSENPVILESPLPFDGRWHPPRERALYATLSPASALAEVLARRIPGDFKTVPFDLVELEVQLDKVLDLLDPMTRVAMQIDGRILSDRHLSRGIAARARDAGLEALIAPSRYSPSGKVLVVFLDALLPNSRVTVLNRHRVANGG</sequence>
<dbReference type="SMART" id="SM00953">
    <property type="entry name" value="RES"/>
    <property type="match status" value="1"/>
</dbReference>
<protein>
    <submittedName>
        <fullName evidence="2">RES domain-containing protein</fullName>
    </submittedName>
</protein>
<gene>
    <name evidence="2" type="ORF">GBA63_18490</name>
</gene>
<dbReference type="InterPro" id="IPR029035">
    <property type="entry name" value="DHS-like_NAD/FAD-binding_dom"/>
</dbReference>
<dbReference type="RefSeq" id="WP_166178548.1">
    <property type="nucleotide sequence ID" value="NZ_CP045119.1"/>
</dbReference>
<evidence type="ECO:0000259" key="1">
    <source>
        <dbReference type="SMART" id="SM00953"/>
    </source>
</evidence>
<name>A0A6G8QD32_9ACTN</name>
<dbReference type="Proteomes" id="UP000501452">
    <property type="component" value="Chromosome"/>
</dbReference>
<dbReference type="KEGG" id="rub:GBA63_18490"/>
<accession>A0A6G8QD32</accession>
<dbReference type="AlphaFoldDB" id="A0A6G8QD32"/>
<organism evidence="2 3">
    <name type="scientific">Rubrobacter tropicus</name>
    <dbReference type="NCBI Taxonomy" id="2653851"/>
    <lineage>
        <taxon>Bacteria</taxon>
        <taxon>Bacillati</taxon>
        <taxon>Actinomycetota</taxon>
        <taxon>Rubrobacteria</taxon>
        <taxon>Rubrobacterales</taxon>
        <taxon>Rubrobacteraceae</taxon>
        <taxon>Rubrobacter</taxon>
    </lineage>
</organism>
<dbReference type="Pfam" id="PF08808">
    <property type="entry name" value="RES"/>
    <property type="match status" value="1"/>
</dbReference>
<dbReference type="SUPFAM" id="SSF52467">
    <property type="entry name" value="DHS-like NAD/FAD-binding domain"/>
    <property type="match status" value="1"/>
</dbReference>
<dbReference type="EMBL" id="CP045119">
    <property type="protein sequence ID" value="QIN84405.1"/>
    <property type="molecule type" value="Genomic_DNA"/>
</dbReference>
<evidence type="ECO:0000313" key="2">
    <source>
        <dbReference type="EMBL" id="QIN84405.1"/>
    </source>
</evidence>
<feature type="domain" description="RES" evidence="1">
    <location>
        <begin position="301"/>
        <end position="429"/>
    </location>
</feature>